<accession>A0A399EAE1</accession>
<gene>
    <name evidence="1" type="ORF">Mterra_02999</name>
</gene>
<dbReference type="EMBL" id="QXDL01000154">
    <property type="protein sequence ID" value="RIH81717.1"/>
    <property type="molecule type" value="Genomic_DNA"/>
</dbReference>
<dbReference type="OrthoDB" id="6293663at2"/>
<name>A0A399EAE1_9DEIN</name>
<dbReference type="Proteomes" id="UP000265715">
    <property type="component" value="Unassembled WGS sequence"/>
</dbReference>
<dbReference type="RefSeq" id="WP_119315967.1">
    <property type="nucleotide sequence ID" value="NZ_QXDL01000154.1"/>
</dbReference>
<reference evidence="1 2" key="1">
    <citation type="submission" date="2018-08" db="EMBL/GenBank/DDBJ databases">
        <title>Meiothermus terrae DSM 26712 genome sequencing project.</title>
        <authorList>
            <person name="Da Costa M.S."/>
            <person name="Albuquerque L."/>
            <person name="Raposo P."/>
            <person name="Froufe H.J.C."/>
            <person name="Barroso C.S."/>
            <person name="Egas C."/>
        </authorList>
    </citation>
    <scope>NUCLEOTIDE SEQUENCE [LARGE SCALE GENOMIC DNA]</scope>
    <source>
        <strain evidence="1 2">DSM 26712</strain>
    </source>
</reference>
<evidence type="ECO:0000313" key="1">
    <source>
        <dbReference type="EMBL" id="RIH81717.1"/>
    </source>
</evidence>
<keyword evidence="2" id="KW-1185">Reference proteome</keyword>
<sequence>MKIEDQLAQRFVCPKCQSAGAAVKRFAATGTGLSRMFDIEHNVFIAASCLNCGYTEVYNPEILEGKDDVGAVLDLIFG</sequence>
<evidence type="ECO:0000313" key="2">
    <source>
        <dbReference type="Proteomes" id="UP000265715"/>
    </source>
</evidence>
<dbReference type="InterPro" id="IPR018652">
    <property type="entry name" value="DUF2082_NA-bd_Znr"/>
</dbReference>
<organism evidence="1 2">
    <name type="scientific">Calidithermus terrae</name>
    <dbReference type="NCBI Taxonomy" id="1408545"/>
    <lineage>
        <taxon>Bacteria</taxon>
        <taxon>Thermotogati</taxon>
        <taxon>Deinococcota</taxon>
        <taxon>Deinococci</taxon>
        <taxon>Thermales</taxon>
        <taxon>Thermaceae</taxon>
        <taxon>Calidithermus</taxon>
    </lineage>
</organism>
<dbReference type="AlphaFoldDB" id="A0A399EAE1"/>
<comment type="caution">
    <text evidence="1">The sequence shown here is derived from an EMBL/GenBank/DDBJ whole genome shotgun (WGS) entry which is preliminary data.</text>
</comment>
<protein>
    <submittedName>
        <fullName evidence="1">Uncharacterized protein</fullName>
    </submittedName>
</protein>
<proteinExistence type="predicted"/>
<dbReference type="Pfam" id="PF09855">
    <property type="entry name" value="Zn_ribbon_13"/>
    <property type="match status" value="1"/>
</dbReference>